<dbReference type="InterPro" id="IPR027980">
    <property type="entry name" value="RACo_C"/>
</dbReference>
<sequence>MSGIIAPPESTATGKPMSDPLVLFMPSGKRGHFPVGTPVLDAARALGVYVESVCGGRATCGRCQVEVQEGRFAKHGIISSNDHISEIGPKELRYAEKRELKPGRRLSCSATIEGDLVIDVPQDVQVNTQTIRKDVDTRVIERNPAVHMCYVEVEEPDMHKPLGDLDRLKSALEKDWGYSNLHVDAHLLPHIQQILRKEKWGVTAAIHHDEETDRPTLIALWPGLKNEAYGIACDIGSTTIAMHLSSLLSGRTLASAGASNPQIRFGEDLMSRVSYVMMNPDGREAMTLAVREAVNSLIDKVCTDEGISRSDILDAVFVGNPIMHHLFLGIDPTELGGAPFALAVSGAVHLKSSDIGLPMNPGTRVYMLPCIAGHVGADAAAATLAEGPHRQDEMMLLVDVGTNAEIVLGNRHRTVAASSPTGPAFEGAEISGGQRAAPGAIERVRIDSQTLEPKFRIIGVEQWSDEPGFAQAASRTGITGICGSAIIEVVAEMYLAGIISEDGVVDGALAARSPRITANGRTFSYLLHEGSPRIAITQNDVRAIQLAKAALYAGVKLLMDKLGIDSVDQIRFAGAFGSFIDPKYAMVLGLIPDCDLENVHAVGNAAGTGARMALLNRDYRREIEETVNRIEKIETALEPKFQEHFVYAMAIPNKVDPFPKLSAAVKLPERSSDGDGGSDGPGDSAPRRRSREERAARRSRG</sequence>
<dbReference type="Pfam" id="PF00111">
    <property type="entry name" value="Fer2"/>
    <property type="match status" value="1"/>
</dbReference>
<dbReference type="PROSITE" id="PS51085">
    <property type="entry name" value="2FE2S_FER_2"/>
    <property type="match status" value="1"/>
</dbReference>
<dbReference type="InterPro" id="IPR001041">
    <property type="entry name" value="2Fe-2S_ferredoxin-type"/>
</dbReference>
<proteinExistence type="predicted"/>
<accession>A0A2S9IX54</accession>
<dbReference type="PANTHER" id="PTHR42895:SF1">
    <property type="entry name" value="IRON-SULFUR CLUSTER PROTEIN"/>
    <property type="match status" value="1"/>
</dbReference>
<dbReference type="GO" id="GO:0051536">
    <property type="term" value="F:iron-sulfur cluster binding"/>
    <property type="evidence" value="ECO:0007669"/>
    <property type="project" value="InterPro"/>
</dbReference>
<dbReference type="InterPro" id="IPR052911">
    <property type="entry name" value="Corrinoid_activation_enz"/>
</dbReference>
<dbReference type="Pfam" id="PF17651">
    <property type="entry name" value="Raco_middle"/>
    <property type="match status" value="1"/>
</dbReference>
<dbReference type="Gene3D" id="3.30.420.480">
    <property type="entry name" value="Domain of unknown function (DUF4445)"/>
    <property type="match status" value="1"/>
</dbReference>
<dbReference type="InterPro" id="IPR012675">
    <property type="entry name" value="Beta-grasp_dom_sf"/>
</dbReference>
<dbReference type="InterPro" id="IPR042259">
    <property type="entry name" value="Raco-like_middle_sf"/>
</dbReference>
<dbReference type="Pfam" id="PF17650">
    <property type="entry name" value="RACo_linker"/>
    <property type="match status" value="1"/>
</dbReference>
<dbReference type="PANTHER" id="PTHR42895">
    <property type="entry name" value="IRON-SULFUR CLUSTER-BINDING PROTEIN-RELATED"/>
    <property type="match status" value="1"/>
</dbReference>
<feature type="region of interest" description="Disordered" evidence="1">
    <location>
        <begin position="665"/>
        <end position="701"/>
    </location>
</feature>
<dbReference type="InterPro" id="IPR040506">
    <property type="entry name" value="RACo_linker"/>
</dbReference>
<dbReference type="Gene3D" id="3.10.20.880">
    <property type="match status" value="1"/>
</dbReference>
<dbReference type="InterPro" id="IPR036010">
    <property type="entry name" value="2Fe-2S_ferredoxin-like_sf"/>
</dbReference>
<organism evidence="3 4">
    <name type="scientific">Phyllobacterium phragmitis</name>
    <dbReference type="NCBI Taxonomy" id="2670329"/>
    <lineage>
        <taxon>Bacteria</taxon>
        <taxon>Pseudomonadati</taxon>
        <taxon>Pseudomonadota</taxon>
        <taxon>Alphaproteobacteria</taxon>
        <taxon>Hyphomicrobiales</taxon>
        <taxon>Phyllobacteriaceae</taxon>
        <taxon>Phyllobacterium</taxon>
    </lineage>
</organism>
<evidence type="ECO:0000256" key="1">
    <source>
        <dbReference type="SAM" id="MobiDB-lite"/>
    </source>
</evidence>
<reference evidence="3 4" key="1">
    <citation type="submission" date="2018-02" db="EMBL/GenBank/DDBJ databases">
        <title>The draft genome of Phyllobacterium sp. 1N-3.</title>
        <authorList>
            <person name="Liu L."/>
            <person name="Li L."/>
            <person name="Zhang X."/>
            <person name="Wang T."/>
            <person name="Liang L."/>
        </authorList>
    </citation>
    <scope>NUCLEOTIDE SEQUENCE [LARGE SCALE GENOMIC DNA]</scope>
    <source>
        <strain evidence="3 4">1N-3</strain>
    </source>
</reference>
<feature type="domain" description="2Fe-2S ferredoxin-type" evidence="2">
    <location>
        <begin position="20"/>
        <end position="124"/>
    </location>
</feature>
<dbReference type="Gene3D" id="3.10.20.30">
    <property type="match status" value="1"/>
</dbReference>
<dbReference type="Pfam" id="PF14574">
    <property type="entry name" value="RACo_C_ter"/>
    <property type="match status" value="1"/>
</dbReference>
<name>A0A2S9IX54_9HYPH</name>
<dbReference type="RefSeq" id="WP_105740362.1">
    <property type="nucleotide sequence ID" value="NZ_PVBR01000002.1"/>
</dbReference>
<comment type="caution">
    <text evidence="3">The sequence shown here is derived from an EMBL/GenBank/DDBJ whole genome shotgun (WGS) entry which is preliminary data.</text>
</comment>
<gene>
    <name evidence="3" type="ORF">C5748_02465</name>
</gene>
<dbReference type="CDD" id="cd00207">
    <property type="entry name" value="fer2"/>
    <property type="match status" value="1"/>
</dbReference>
<evidence type="ECO:0000259" key="2">
    <source>
        <dbReference type="PROSITE" id="PS51085"/>
    </source>
</evidence>
<dbReference type="InterPro" id="IPR041414">
    <property type="entry name" value="Raco-like_middle"/>
</dbReference>
<dbReference type="EMBL" id="PVBR01000002">
    <property type="protein sequence ID" value="PRD45107.1"/>
    <property type="molecule type" value="Genomic_DNA"/>
</dbReference>
<feature type="compositionally biased region" description="Basic and acidic residues" evidence="1">
    <location>
        <begin position="690"/>
        <end position="701"/>
    </location>
</feature>
<protein>
    <submittedName>
        <fullName evidence="3">Drug:proton antiporter</fullName>
    </submittedName>
</protein>
<evidence type="ECO:0000313" key="3">
    <source>
        <dbReference type="EMBL" id="PRD45107.1"/>
    </source>
</evidence>
<dbReference type="SUPFAM" id="SSF54292">
    <property type="entry name" value="2Fe-2S ferredoxin-like"/>
    <property type="match status" value="1"/>
</dbReference>
<dbReference type="Proteomes" id="UP000239434">
    <property type="component" value="Unassembled WGS sequence"/>
</dbReference>
<dbReference type="AlphaFoldDB" id="A0A2S9IX54"/>
<evidence type="ECO:0000313" key="4">
    <source>
        <dbReference type="Proteomes" id="UP000239434"/>
    </source>
</evidence>
<keyword evidence="4" id="KW-1185">Reference proteome</keyword>